<dbReference type="EMBL" id="CP017476">
    <property type="protein sequence ID" value="AOW15211.1"/>
    <property type="molecule type" value="Genomic_DNA"/>
</dbReference>
<evidence type="ECO:0000313" key="2">
    <source>
        <dbReference type="EMBL" id="AOW15211.1"/>
    </source>
</evidence>
<protein>
    <submittedName>
        <fullName evidence="2">Tat pathway signal protein</fullName>
    </submittedName>
</protein>
<reference evidence="3 4" key="1">
    <citation type="submission" date="2016-02" db="EMBL/GenBank/DDBJ databases">
        <title>Draft genome sequence of Hydrogenophaga sp. LPB0072.</title>
        <authorList>
            <person name="Shin S.-K."/>
            <person name="Yi H."/>
        </authorList>
    </citation>
    <scope>NUCLEOTIDE SEQUENCE [LARGE SCALE GENOMIC DNA]</scope>
    <source>
        <strain evidence="3 4">LPB0072</strain>
    </source>
</reference>
<dbReference type="KEGG" id="hyl:LPB072_22760"/>
<reference evidence="2 5" key="2">
    <citation type="submission" date="2016-10" db="EMBL/GenBank/DDBJ databases">
        <title>Hydorgenophaga sp. LPB0072 isolated from gastropod.</title>
        <authorList>
            <person name="Kim E."/>
            <person name="Yi H."/>
        </authorList>
    </citation>
    <scope>NUCLEOTIDE SEQUENCE [LARGE SCALE GENOMIC DNA]</scope>
    <source>
        <strain evidence="2 5">LPB0072</strain>
    </source>
</reference>
<feature type="signal peptide" evidence="1">
    <location>
        <begin position="1"/>
        <end position="38"/>
    </location>
</feature>
<evidence type="ECO:0000256" key="1">
    <source>
        <dbReference type="SAM" id="SignalP"/>
    </source>
</evidence>
<evidence type="ECO:0000313" key="5">
    <source>
        <dbReference type="Proteomes" id="UP000185680"/>
    </source>
</evidence>
<dbReference type="EMBL" id="LVWD01000043">
    <property type="protein sequence ID" value="OAD39299.1"/>
    <property type="molecule type" value="Genomic_DNA"/>
</dbReference>
<dbReference type="PANTHER" id="PTHR43737">
    <property type="entry name" value="BLL7424 PROTEIN"/>
    <property type="match status" value="1"/>
</dbReference>
<proteinExistence type="predicted"/>
<dbReference type="OrthoDB" id="9779968at2"/>
<dbReference type="STRING" id="1763535.LPB072_22760"/>
<dbReference type="PROSITE" id="PS51318">
    <property type="entry name" value="TAT"/>
    <property type="match status" value="1"/>
</dbReference>
<dbReference type="Proteomes" id="UP000185657">
    <property type="component" value="Unassembled WGS sequence"/>
</dbReference>
<feature type="chain" id="PRO_5044549521" evidence="1">
    <location>
        <begin position="39"/>
        <end position="458"/>
    </location>
</feature>
<name>A0A167GDI6_9BURK</name>
<dbReference type="RefSeq" id="WP_066096598.1">
    <property type="nucleotide sequence ID" value="NZ_CP017476.1"/>
</dbReference>
<sequence>MTSMNASRREFLKRSSALSVLGVSAPFALNLAAMGSAAAQTSPTDYKALVCVYFAGGNDNFNTLVPSDANSYSAYASLRGGLALPTDGILPLTPAVALPDGRQFALSHSLSPFEALFNASKLAVMLNLGTLIEPVTKAEYLAKSRRIPPKIGSHNDQTSIWQASRPEGARSGWGGMMGDVFASANQYRTFTNVSVAGASTLLSGQVAPQYQLASSGPVKLAARVRAPFGSSAVAATLEDLIKEQRTNLFEKEHAVITKRAIDAEMALSGALATAPAFATVFPDSSLGKQLQMVARMIQARDTLSNKRQVFFVQIGGFDLHDNLLGKHGLLQADVSTAMAAFYNATAEMGVANNVTSFTASEFGRTITSNGDGSDHGWGSFHFVMGGAVQGRRFYGSAPEIANNGANDTGSGRLIPSISVDQYAATLGKWFGVTDSHLLSTVLPNLGNYDVSTRNLGFI</sequence>
<keyword evidence="1" id="KW-0732">Signal</keyword>
<dbReference type="InterPro" id="IPR010869">
    <property type="entry name" value="DUF1501"/>
</dbReference>
<dbReference type="PANTHER" id="PTHR43737:SF1">
    <property type="entry name" value="DUF1501 DOMAIN-CONTAINING PROTEIN"/>
    <property type="match status" value="1"/>
</dbReference>
<dbReference type="Pfam" id="PF07394">
    <property type="entry name" value="DUF1501"/>
    <property type="match status" value="1"/>
</dbReference>
<evidence type="ECO:0000313" key="4">
    <source>
        <dbReference type="Proteomes" id="UP000185657"/>
    </source>
</evidence>
<accession>A0A167GDI6</accession>
<dbReference type="Proteomes" id="UP000185680">
    <property type="component" value="Chromosome"/>
</dbReference>
<gene>
    <name evidence="2" type="ORF">LPB072_22760</name>
    <name evidence="3" type="ORF">LPB72_22145</name>
</gene>
<evidence type="ECO:0000313" key="3">
    <source>
        <dbReference type="EMBL" id="OAD39299.1"/>
    </source>
</evidence>
<organism evidence="2 5">
    <name type="scientific">Hydrogenophaga crassostreae</name>
    <dbReference type="NCBI Taxonomy" id="1763535"/>
    <lineage>
        <taxon>Bacteria</taxon>
        <taxon>Pseudomonadati</taxon>
        <taxon>Pseudomonadota</taxon>
        <taxon>Betaproteobacteria</taxon>
        <taxon>Burkholderiales</taxon>
        <taxon>Comamonadaceae</taxon>
        <taxon>Hydrogenophaga</taxon>
    </lineage>
</organism>
<dbReference type="InterPro" id="IPR006311">
    <property type="entry name" value="TAT_signal"/>
</dbReference>
<keyword evidence="4" id="KW-1185">Reference proteome</keyword>
<dbReference type="AlphaFoldDB" id="A0A167GDI6"/>